<keyword evidence="3" id="KW-1133">Transmembrane helix</keyword>
<keyword evidence="1" id="KW-0677">Repeat</keyword>
<feature type="coiled-coil region" evidence="2">
    <location>
        <begin position="138"/>
        <end position="172"/>
    </location>
</feature>
<dbReference type="SUPFAM" id="SSF82185">
    <property type="entry name" value="Histone H3 K4-specific methyltransferase SET7/9 N-terminal domain"/>
    <property type="match status" value="1"/>
</dbReference>
<accession>A0A2T8HMX5</accession>
<keyword evidence="3" id="KW-0472">Membrane</keyword>
<reference evidence="4 5" key="1">
    <citation type="submission" date="2018-04" db="EMBL/GenBank/DDBJ databases">
        <title>Sphingobacterium cortibacter sp. nov.</title>
        <authorList>
            <person name="Li Y."/>
        </authorList>
    </citation>
    <scope>NUCLEOTIDE SEQUENCE [LARGE SCALE GENOMIC DNA]</scope>
    <source>
        <strain evidence="4 5">2c-3</strain>
    </source>
</reference>
<dbReference type="InterPro" id="IPR003409">
    <property type="entry name" value="MORN"/>
</dbReference>
<evidence type="ECO:0000256" key="3">
    <source>
        <dbReference type="SAM" id="Phobius"/>
    </source>
</evidence>
<keyword evidence="3" id="KW-0812">Transmembrane</keyword>
<dbReference type="Gene3D" id="2.20.110.10">
    <property type="entry name" value="Histone H3 K4-specific methyltransferase SET7/9 N-terminal domain"/>
    <property type="match status" value="2"/>
</dbReference>
<comment type="caution">
    <text evidence="4">The sequence shown here is derived from an EMBL/GenBank/DDBJ whole genome shotgun (WGS) entry which is preliminary data.</text>
</comment>
<evidence type="ECO:0000313" key="4">
    <source>
        <dbReference type="EMBL" id="PVH26794.1"/>
    </source>
</evidence>
<proteinExistence type="predicted"/>
<dbReference type="RefSeq" id="WP_116774654.1">
    <property type="nucleotide sequence ID" value="NZ_QDKG01000001.1"/>
</dbReference>
<dbReference type="AlphaFoldDB" id="A0A2T8HMX5"/>
<keyword evidence="2" id="KW-0175">Coiled coil</keyword>
<keyword evidence="5" id="KW-1185">Reference proteome</keyword>
<dbReference type="SMART" id="SM00698">
    <property type="entry name" value="MORN"/>
    <property type="match status" value="3"/>
</dbReference>
<name>A0A2T8HMX5_9SPHI</name>
<feature type="transmembrane region" description="Helical" evidence="3">
    <location>
        <begin position="6"/>
        <end position="25"/>
    </location>
</feature>
<gene>
    <name evidence="4" type="ORF">DC487_04110</name>
</gene>
<dbReference type="Proteomes" id="UP000245627">
    <property type="component" value="Unassembled WGS sequence"/>
</dbReference>
<dbReference type="PANTHER" id="PTHR23084">
    <property type="entry name" value="PHOSPHATIDYLINOSITOL-4-PHOSPHATE 5-KINASE RELATED"/>
    <property type="match status" value="1"/>
</dbReference>
<evidence type="ECO:0000256" key="2">
    <source>
        <dbReference type="SAM" id="Coils"/>
    </source>
</evidence>
<dbReference type="PANTHER" id="PTHR23084:SF262">
    <property type="entry name" value="FYVE-TYPE DOMAIN-CONTAINING PROTEIN"/>
    <property type="match status" value="1"/>
</dbReference>
<dbReference type="Pfam" id="PF02493">
    <property type="entry name" value="MORN"/>
    <property type="match status" value="4"/>
</dbReference>
<dbReference type="EMBL" id="QDKG01000001">
    <property type="protein sequence ID" value="PVH26794.1"/>
    <property type="molecule type" value="Genomic_DNA"/>
</dbReference>
<protein>
    <submittedName>
        <fullName evidence="4">Uncharacterized protein</fullName>
    </submittedName>
</protein>
<organism evidence="4 5">
    <name type="scientific">Sphingobacterium corticibacter</name>
    <dbReference type="NCBI Taxonomy" id="2171749"/>
    <lineage>
        <taxon>Bacteria</taxon>
        <taxon>Pseudomonadati</taxon>
        <taxon>Bacteroidota</taxon>
        <taxon>Sphingobacteriia</taxon>
        <taxon>Sphingobacteriales</taxon>
        <taxon>Sphingobacteriaceae</taxon>
        <taxon>Sphingobacterium</taxon>
    </lineage>
</organism>
<evidence type="ECO:0000256" key="1">
    <source>
        <dbReference type="ARBA" id="ARBA00022737"/>
    </source>
</evidence>
<dbReference type="OrthoDB" id="1097666at2"/>
<evidence type="ECO:0000313" key="5">
    <source>
        <dbReference type="Proteomes" id="UP000245627"/>
    </source>
</evidence>
<sequence>MTTAQKVIGALAIISVLLFGSIIYVSSQNRELRDKLTTLEAHYTNQELADSAIHNPVQSIDEMVFSGQYADALQKYQDLQQKKTYSVNDADLVARISVVRSLIANAASSRVDKPIQAARDSIAKPTTLVDREDLANTSSNKNKDTDSLENKITELNRRLSARERALEEKEQLKAMAIQGPTGQTIQYVGDTKNGMAHGTGTGVWDASGGTYNGDWQQNKRHGYGVYNWKDGVRYEGEFRQDKREGKGSYYWPSGERYVGLWKNNQRHGHGVLYDKDGNVSYDGNWESDKPKRK</sequence>